<evidence type="ECO:0000256" key="10">
    <source>
        <dbReference type="ARBA" id="ARBA00049080"/>
    </source>
</evidence>
<keyword evidence="6" id="KW-0520">NAD</keyword>
<dbReference type="PANTHER" id="PTHR20836:SF0">
    <property type="entry name" value="4-HYDROXY-TETRAHYDRODIPICOLINATE REDUCTASE 1, CHLOROPLASTIC-RELATED"/>
    <property type="match status" value="1"/>
</dbReference>
<evidence type="ECO:0000313" key="15">
    <source>
        <dbReference type="EMBL" id="SHF31264.1"/>
    </source>
</evidence>
<reference evidence="14 16" key="1">
    <citation type="submission" date="2015-03" db="EMBL/GenBank/DDBJ databases">
        <authorList>
            <person name="Hassan Y.I."/>
            <person name="Lepp D."/>
            <person name="Zhou T."/>
        </authorList>
    </citation>
    <scope>NUCLEOTIDE SEQUENCE [LARGE SCALE GENOMIC DNA]</scope>
    <source>
        <strain evidence="14 16">DSM 17137</strain>
    </source>
</reference>
<proteinExistence type="inferred from homology"/>
<organism evidence="14 16">
    <name type="scientific">Devosia limi DSM 17137</name>
    <dbReference type="NCBI Taxonomy" id="1121477"/>
    <lineage>
        <taxon>Bacteria</taxon>
        <taxon>Pseudomonadati</taxon>
        <taxon>Pseudomonadota</taxon>
        <taxon>Alphaproteobacteria</taxon>
        <taxon>Hyphomicrobiales</taxon>
        <taxon>Devosiaceae</taxon>
        <taxon>Devosia</taxon>
    </lineage>
</organism>
<protein>
    <recommendedName>
        <fullName evidence="9 12">4-hydroxy-tetrahydrodipicolinate reductase</fullName>
        <ecNumber evidence="9 12">1.17.1.8</ecNumber>
    </recommendedName>
</protein>
<evidence type="ECO:0000256" key="9">
    <source>
        <dbReference type="ARBA" id="ARBA00038983"/>
    </source>
</evidence>
<dbReference type="InterPro" id="IPR023940">
    <property type="entry name" value="DHDPR_bac"/>
</dbReference>
<evidence type="ECO:0000256" key="11">
    <source>
        <dbReference type="ARBA" id="ARBA00049396"/>
    </source>
</evidence>
<evidence type="ECO:0000256" key="5">
    <source>
        <dbReference type="ARBA" id="ARBA00023002"/>
    </source>
</evidence>
<dbReference type="GO" id="GO:0051287">
    <property type="term" value="F:NAD binding"/>
    <property type="evidence" value="ECO:0007669"/>
    <property type="project" value="InterPro"/>
</dbReference>
<evidence type="ECO:0000256" key="7">
    <source>
        <dbReference type="ARBA" id="ARBA00023154"/>
    </source>
</evidence>
<evidence type="ECO:0000256" key="6">
    <source>
        <dbReference type="ARBA" id="ARBA00023027"/>
    </source>
</evidence>
<dbReference type="Pfam" id="PF05173">
    <property type="entry name" value="DapB_C"/>
    <property type="match status" value="1"/>
</dbReference>
<dbReference type="InterPro" id="IPR036291">
    <property type="entry name" value="NAD(P)-bd_dom_sf"/>
</dbReference>
<dbReference type="InterPro" id="IPR000534">
    <property type="entry name" value="Semialdehyde_DH_NAD-bd"/>
</dbReference>
<dbReference type="STRING" id="1121477.SAMN02745223_02316"/>
<dbReference type="Proteomes" id="UP000184533">
    <property type="component" value="Unassembled WGS sequence"/>
</dbReference>
<gene>
    <name evidence="15" type="ORF">SAMN02745223_02316</name>
    <name evidence="14" type="ORF">VW29_17635</name>
</gene>
<comment type="similarity">
    <text evidence="1">Belongs to the DapB family.</text>
</comment>
<keyword evidence="2" id="KW-0028">Amino-acid biosynthesis</keyword>
<dbReference type="CDD" id="cd02274">
    <property type="entry name" value="DHDPR_N"/>
    <property type="match status" value="1"/>
</dbReference>
<accession>A0A0F5LAL3</accession>
<dbReference type="EC" id="1.17.1.8" evidence="9 12"/>
<dbReference type="OrthoDB" id="9790352at2"/>
<keyword evidence="3" id="KW-0521">NADP</keyword>
<dbReference type="GO" id="GO:0016620">
    <property type="term" value="F:oxidoreductase activity, acting on the aldehyde or oxo group of donors, NAD or NADP as acceptor"/>
    <property type="evidence" value="ECO:0007669"/>
    <property type="project" value="InterPro"/>
</dbReference>
<evidence type="ECO:0000256" key="1">
    <source>
        <dbReference type="ARBA" id="ARBA00006642"/>
    </source>
</evidence>
<comment type="pathway">
    <text evidence="8">Amino-acid biosynthesis; L-lysine biosynthesis via DAP pathway; (S)-tetrahydrodipicolinate from L-aspartate: step 4/4.</text>
</comment>
<comment type="catalytic activity">
    <reaction evidence="11">
        <text>(S)-2,3,4,5-tetrahydrodipicolinate + NAD(+) + H2O = (2S,4S)-4-hydroxy-2,3,4,5-tetrahydrodipicolinate + NADH + H(+)</text>
        <dbReference type="Rhea" id="RHEA:35323"/>
        <dbReference type="ChEBI" id="CHEBI:15377"/>
        <dbReference type="ChEBI" id="CHEBI:15378"/>
        <dbReference type="ChEBI" id="CHEBI:16845"/>
        <dbReference type="ChEBI" id="CHEBI:57540"/>
        <dbReference type="ChEBI" id="CHEBI:57945"/>
        <dbReference type="ChEBI" id="CHEBI:67139"/>
        <dbReference type="EC" id="1.17.1.8"/>
    </reaction>
</comment>
<dbReference type="SUPFAM" id="SSF55347">
    <property type="entry name" value="Glyceraldehyde-3-phosphate dehydrogenase-like, C-terminal domain"/>
    <property type="match status" value="1"/>
</dbReference>
<keyword evidence="7" id="KW-0457">Lysine biosynthesis</keyword>
<dbReference type="Proteomes" id="UP000033608">
    <property type="component" value="Unassembled WGS sequence"/>
</dbReference>
<keyword evidence="4" id="KW-0220">Diaminopimelate biosynthesis</keyword>
<dbReference type="AlphaFoldDB" id="A0A0F5LAL3"/>
<dbReference type="InterPro" id="IPR022663">
    <property type="entry name" value="DapB_C"/>
</dbReference>
<sequence>MRVGIMGASGRVGLKLVEAVLADPGLELAAAFVSPQSRLLGTPVANGSIEYRVADADFRSYCDVVIDFSNPAASLQLQEISARLALPMVIGTTGFTPAQQARLEGHARHRALLISPNFAFGFEAFKLAVLQFARQTPSADPTIIETYHINKKAEPSGTSQQLAALIREARQAASTVAIETPHIVVQREANVVGDTIVRFDMSAGEMSFRCSVQTIAAYAEGALAAARWLVESGAQRGRFSLADTLTQPGVHS</sequence>
<dbReference type="InterPro" id="IPR000846">
    <property type="entry name" value="DapB_N"/>
</dbReference>
<dbReference type="EMBL" id="LAJF01000112">
    <property type="protein sequence ID" value="KKB79383.1"/>
    <property type="molecule type" value="Genomic_DNA"/>
</dbReference>
<evidence type="ECO:0000256" key="2">
    <source>
        <dbReference type="ARBA" id="ARBA00022605"/>
    </source>
</evidence>
<dbReference type="PIRSF" id="PIRSF000161">
    <property type="entry name" value="DHPR"/>
    <property type="match status" value="1"/>
</dbReference>
<dbReference type="GO" id="GO:0008839">
    <property type="term" value="F:4-hydroxy-tetrahydrodipicolinate reductase"/>
    <property type="evidence" value="ECO:0007669"/>
    <property type="project" value="UniProtKB-UniRule"/>
</dbReference>
<dbReference type="PATRIC" id="fig|1121477.3.peg.278"/>
<dbReference type="Gene3D" id="3.40.50.720">
    <property type="entry name" value="NAD(P)-binding Rossmann-like Domain"/>
    <property type="match status" value="1"/>
</dbReference>
<evidence type="ECO:0000313" key="17">
    <source>
        <dbReference type="Proteomes" id="UP000184533"/>
    </source>
</evidence>
<evidence type="ECO:0000256" key="12">
    <source>
        <dbReference type="NCBIfam" id="TIGR00036"/>
    </source>
</evidence>
<evidence type="ECO:0000256" key="8">
    <source>
        <dbReference type="ARBA" id="ARBA00037922"/>
    </source>
</evidence>
<dbReference type="EMBL" id="FQVC01000006">
    <property type="protein sequence ID" value="SHF31264.1"/>
    <property type="molecule type" value="Genomic_DNA"/>
</dbReference>
<comment type="catalytic activity">
    <reaction evidence="10">
        <text>(S)-2,3,4,5-tetrahydrodipicolinate + NADP(+) + H2O = (2S,4S)-4-hydroxy-2,3,4,5-tetrahydrodipicolinate + NADPH + H(+)</text>
        <dbReference type="Rhea" id="RHEA:35331"/>
        <dbReference type="ChEBI" id="CHEBI:15377"/>
        <dbReference type="ChEBI" id="CHEBI:15378"/>
        <dbReference type="ChEBI" id="CHEBI:16845"/>
        <dbReference type="ChEBI" id="CHEBI:57783"/>
        <dbReference type="ChEBI" id="CHEBI:58349"/>
        <dbReference type="ChEBI" id="CHEBI:67139"/>
        <dbReference type="EC" id="1.17.1.8"/>
    </reaction>
</comment>
<dbReference type="PANTHER" id="PTHR20836">
    <property type="entry name" value="DIHYDRODIPICOLINATE REDUCTASE"/>
    <property type="match status" value="1"/>
</dbReference>
<evidence type="ECO:0000256" key="3">
    <source>
        <dbReference type="ARBA" id="ARBA00022857"/>
    </source>
</evidence>
<name>A0A0F5LAL3_9HYPH</name>
<dbReference type="SMART" id="SM00859">
    <property type="entry name" value="Semialdhyde_dh"/>
    <property type="match status" value="1"/>
</dbReference>
<feature type="domain" description="Semialdehyde dehydrogenase NAD-binding" evidence="13">
    <location>
        <begin position="2"/>
        <end position="103"/>
    </location>
</feature>
<evidence type="ECO:0000259" key="13">
    <source>
        <dbReference type="SMART" id="SM00859"/>
    </source>
</evidence>
<evidence type="ECO:0000313" key="14">
    <source>
        <dbReference type="EMBL" id="KKB79383.1"/>
    </source>
</evidence>
<dbReference type="Pfam" id="PF01113">
    <property type="entry name" value="DapB_N"/>
    <property type="match status" value="1"/>
</dbReference>
<dbReference type="GO" id="GO:0009089">
    <property type="term" value="P:lysine biosynthetic process via diaminopimelate"/>
    <property type="evidence" value="ECO:0007669"/>
    <property type="project" value="UniProtKB-UniRule"/>
</dbReference>
<dbReference type="SUPFAM" id="SSF51735">
    <property type="entry name" value="NAD(P)-binding Rossmann-fold domains"/>
    <property type="match status" value="1"/>
</dbReference>
<dbReference type="RefSeq" id="WP_046136586.1">
    <property type="nucleotide sequence ID" value="NZ_FQVC01000006.1"/>
</dbReference>
<dbReference type="GO" id="GO:0019877">
    <property type="term" value="P:diaminopimelate biosynthetic process"/>
    <property type="evidence" value="ECO:0007669"/>
    <property type="project" value="UniProtKB-KW"/>
</dbReference>
<dbReference type="NCBIfam" id="TIGR00036">
    <property type="entry name" value="dapB"/>
    <property type="match status" value="1"/>
</dbReference>
<dbReference type="Gene3D" id="3.30.360.10">
    <property type="entry name" value="Dihydrodipicolinate Reductase, domain 2"/>
    <property type="match status" value="1"/>
</dbReference>
<evidence type="ECO:0000313" key="16">
    <source>
        <dbReference type="Proteomes" id="UP000033608"/>
    </source>
</evidence>
<evidence type="ECO:0000256" key="4">
    <source>
        <dbReference type="ARBA" id="ARBA00022915"/>
    </source>
</evidence>
<keyword evidence="5" id="KW-0560">Oxidoreductase</keyword>
<keyword evidence="16" id="KW-1185">Reference proteome</keyword>
<reference evidence="15 17" key="2">
    <citation type="submission" date="2016-11" db="EMBL/GenBank/DDBJ databases">
        <authorList>
            <person name="Jaros S."/>
            <person name="Januszkiewicz K."/>
            <person name="Wedrychowicz H."/>
        </authorList>
    </citation>
    <scope>NUCLEOTIDE SEQUENCE [LARGE SCALE GENOMIC DNA]</scope>
    <source>
        <strain evidence="15 17">DSM 17137</strain>
    </source>
</reference>